<accession>A0AAV4YEV0</accession>
<dbReference type="AlphaFoldDB" id="A0AAV4YEV0"/>
<sequence>MAIVIGLEGGLHYIFGDGYRTRRSIILHFWRYSMVIALPCPVSEVSDCNGRDPLACLLRTLPTGKLGYRENDVNELTVFVEFTAVSVGYFNNHVVVPCNAATYIWLDDLKNSIINAVVKFTNLRERQLSLSFRFRLLSTAPSA</sequence>
<comment type="caution">
    <text evidence="1">The sequence shown here is derived from an EMBL/GenBank/DDBJ whole genome shotgun (WGS) entry which is preliminary data.</text>
</comment>
<evidence type="ECO:0000313" key="1">
    <source>
        <dbReference type="EMBL" id="GIZ04779.1"/>
    </source>
</evidence>
<reference evidence="1 2" key="1">
    <citation type="submission" date="2021-06" db="EMBL/GenBank/DDBJ databases">
        <title>Caerostris extrusa draft genome.</title>
        <authorList>
            <person name="Kono N."/>
            <person name="Arakawa K."/>
        </authorList>
    </citation>
    <scope>NUCLEOTIDE SEQUENCE [LARGE SCALE GENOMIC DNA]</scope>
</reference>
<dbReference type="Proteomes" id="UP001054945">
    <property type="component" value="Unassembled WGS sequence"/>
</dbReference>
<dbReference type="EMBL" id="BPLR01019135">
    <property type="protein sequence ID" value="GIZ04779.1"/>
    <property type="molecule type" value="Genomic_DNA"/>
</dbReference>
<proteinExistence type="predicted"/>
<evidence type="ECO:0000313" key="2">
    <source>
        <dbReference type="Proteomes" id="UP001054945"/>
    </source>
</evidence>
<protein>
    <submittedName>
        <fullName evidence="1">Uncharacterized protein</fullName>
    </submittedName>
</protein>
<name>A0AAV4YEV0_CAEEX</name>
<keyword evidence="2" id="KW-1185">Reference proteome</keyword>
<organism evidence="1 2">
    <name type="scientific">Caerostris extrusa</name>
    <name type="common">Bark spider</name>
    <name type="synonym">Caerostris bankana</name>
    <dbReference type="NCBI Taxonomy" id="172846"/>
    <lineage>
        <taxon>Eukaryota</taxon>
        <taxon>Metazoa</taxon>
        <taxon>Ecdysozoa</taxon>
        <taxon>Arthropoda</taxon>
        <taxon>Chelicerata</taxon>
        <taxon>Arachnida</taxon>
        <taxon>Araneae</taxon>
        <taxon>Araneomorphae</taxon>
        <taxon>Entelegynae</taxon>
        <taxon>Araneoidea</taxon>
        <taxon>Araneidae</taxon>
        <taxon>Caerostris</taxon>
    </lineage>
</organism>
<gene>
    <name evidence="1" type="ORF">CEXT_696301</name>
</gene>